<sequence>MGTRSHTEIGIRTGMGTGSSTRIGISTGVGIRTGIGVRISTRIGISTGIGTGMILGSGSSQRDPMTFPDRSPLSSLGPVGAESPQEFRDLSQDGSAPILVIPVLPGILWARNSGNGNGIVPGLSWDPPALEFQERNRIVPGSFGSGIPGKEWDCSRTGMELSWEWDGIVLGSSSPGIPGKGTGLSQGRDGNRVVPGQGWDCPRILQLQNSQERDRIIPGQGRECPGILWLQNSWERDRIIPEQGWDSSGKGMGLPWDPLALEFPAGKGMGLPQDPPALEFPGMGKEQDCPGIL</sequence>
<dbReference type="Proteomes" id="UP000796761">
    <property type="component" value="Unassembled WGS sequence"/>
</dbReference>
<evidence type="ECO:0000256" key="1">
    <source>
        <dbReference type="SAM" id="MobiDB-lite"/>
    </source>
</evidence>
<evidence type="ECO:0000313" key="2">
    <source>
        <dbReference type="EMBL" id="TRZ08012.1"/>
    </source>
</evidence>
<dbReference type="AlphaFoldDB" id="A0A8K1DAJ5"/>
<name>A0A8K1DAJ5_9PASS</name>
<proteinExistence type="predicted"/>
<organism evidence="2 3">
    <name type="scientific">Zosterops borbonicus</name>
    <dbReference type="NCBI Taxonomy" id="364589"/>
    <lineage>
        <taxon>Eukaryota</taxon>
        <taxon>Metazoa</taxon>
        <taxon>Chordata</taxon>
        <taxon>Craniata</taxon>
        <taxon>Vertebrata</taxon>
        <taxon>Euteleostomi</taxon>
        <taxon>Archelosauria</taxon>
        <taxon>Archosauria</taxon>
        <taxon>Dinosauria</taxon>
        <taxon>Saurischia</taxon>
        <taxon>Theropoda</taxon>
        <taxon>Coelurosauria</taxon>
        <taxon>Aves</taxon>
        <taxon>Neognathae</taxon>
        <taxon>Neoaves</taxon>
        <taxon>Telluraves</taxon>
        <taxon>Australaves</taxon>
        <taxon>Passeriformes</taxon>
        <taxon>Sylvioidea</taxon>
        <taxon>Zosteropidae</taxon>
        <taxon>Zosterops</taxon>
    </lineage>
</organism>
<accession>A0A8K1DAJ5</accession>
<evidence type="ECO:0000313" key="3">
    <source>
        <dbReference type="Proteomes" id="UP000796761"/>
    </source>
</evidence>
<comment type="caution">
    <text evidence="2">The sequence shown here is derived from an EMBL/GenBank/DDBJ whole genome shotgun (WGS) entry which is preliminary data.</text>
</comment>
<gene>
    <name evidence="2" type="ORF">HGM15179_019095</name>
</gene>
<feature type="region of interest" description="Disordered" evidence="1">
    <location>
        <begin position="54"/>
        <end position="89"/>
    </location>
</feature>
<protein>
    <submittedName>
        <fullName evidence="2">Uncharacterized protein</fullName>
    </submittedName>
</protein>
<dbReference type="EMBL" id="SWJQ01001527">
    <property type="protein sequence ID" value="TRZ08012.1"/>
    <property type="molecule type" value="Genomic_DNA"/>
</dbReference>
<reference evidence="2" key="1">
    <citation type="submission" date="2019-04" db="EMBL/GenBank/DDBJ databases">
        <title>Genome assembly of Zosterops borbonicus 15179.</title>
        <authorList>
            <person name="Leroy T."/>
            <person name="Anselmetti Y."/>
            <person name="Tilak M.-K."/>
            <person name="Nabholz B."/>
        </authorList>
    </citation>
    <scope>NUCLEOTIDE SEQUENCE</scope>
    <source>
        <strain evidence="2">HGM_15179</strain>
        <tissue evidence="2">Muscle</tissue>
    </source>
</reference>
<keyword evidence="3" id="KW-1185">Reference proteome</keyword>